<accession>A0A1B0A444</accession>
<keyword evidence="1" id="KW-1133">Transmembrane helix</keyword>
<dbReference type="Proteomes" id="UP000092445">
    <property type="component" value="Unassembled WGS sequence"/>
</dbReference>
<proteinExistence type="predicted"/>
<dbReference type="EnsemblMetazoa" id="GPAI033924-RA">
    <property type="protein sequence ID" value="GPAI033924-PA"/>
    <property type="gene ID" value="GPAI033924"/>
</dbReference>
<dbReference type="GO" id="GO:0008061">
    <property type="term" value="F:chitin binding"/>
    <property type="evidence" value="ECO:0007669"/>
    <property type="project" value="InterPro"/>
</dbReference>
<keyword evidence="1" id="KW-0472">Membrane</keyword>
<evidence type="ECO:0000256" key="1">
    <source>
        <dbReference type="SAM" id="Phobius"/>
    </source>
</evidence>
<reference evidence="2" key="2">
    <citation type="submission" date="2020-05" db="UniProtKB">
        <authorList>
            <consortium name="EnsemblMetazoa"/>
        </authorList>
    </citation>
    <scope>IDENTIFICATION</scope>
    <source>
        <strain evidence="2">IAEA</strain>
    </source>
</reference>
<evidence type="ECO:0000313" key="3">
    <source>
        <dbReference type="Proteomes" id="UP000092445"/>
    </source>
</evidence>
<dbReference type="VEuPathDB" id="VectorBase:GPAI033924"/>
<organism evidence="2 3">
    <name type="scientific">Glossina pallidipes</name>
    <name type="common">Tsetse fly</name>
    <dbReference type="NCBI Taxonomy" id="7398"/>
    <lineage>
        <taxon>Eukaryota</taxon>
        <taxon>Metazoa</taxon>
        <taxon>Ecdysozoa</taxon>
        <taxon>Arthropoda</taxon>
        <taxon>Hexapoda</taxon>
        <taxon>Insecta</taxon>
        <taxon>Pterygota</taxon>
        <taxon>Neoptera</taxon>
        <taxon>Endopterygota</taxon>
        <taxon>Diptera</taxon>
        <taxon>Brachycera</taxon>
        <taxon>Muscomorpha</taxon>
        <taxon>Hippoboscoidea</taxon>
        <taxon>Glossinidae</taxon>
        <taxon>Glossina</taxon>
    </lineage>
</organism>
<keyword evidence="3" id="KW-1185">Reference proteome</keyword>
<dbReference type="AlphaFoldDB" id="A0A1B0A444"/>
<feature type="transmembrane region" description="Helical" evidence="1">
    <location>
        <begin position="16"/>
        <end position="41"/>
    </location>
</feature>
<reference evidence="3" key="1">
    <citation type="submission" date="2014-03" db="EMBL/GenBank/DDBJ databases">
        <authorList>
            <person name="Aksoy S."/>
            <person name="Warren W."/>
            <person name="Wilson R.K."/>
        </authorList>
    </citation>
    <scope>NUCLEOTIDE SEQUENCE [LARGE SCALE GENOMIC DNA]</scope>
    <source>
        <strain evidence="3">IAEA</strain>
    </source>
</reference>
<dbReference type="SUPFAM" id="SSF57625">
    <property type="entry name" value="Invertebrate chitin-binding proteins"/>
    <property type="match status" value="1"/>
</dbReference>
<dbReference type="InterPro" id="IPR036508">
    <property type="entry name" value="Chitin-bd_dom_sf"/>
</dbReference>
<sequence>MRQFYEKGEYVQASPMYIFVLTFFNMNFWSVLSIVLALFALAMGQNCPSKFNYDSDKKLCTAERPVHGSCPEGSLYDVNFNKCVYVLRN</sequence>
<keyword evidence="1" id="KW-0812">Transmembrane</keyword>
<evidence type="ECO:0000313" key="2">
    <source>
        <dbReference type="EnsemblMetazoa" id="GPAI033924-PA"/>
    </source>
</evidence>
<name>A0A1B0A444_GLOPL</name>
<protein>
    <submittedName>
        <fullName evidence="2">Uncharacterized protein</fullName>
    </submittedName>
</protein>